<evidence type="ECO:0000313" key="2">
    <source>
        <dbReference type="Proteomes" id="UP001239111"/>
    </source>
</evidence>
<accession>A0ACC2PHY2</accession>
<sequence length="311" mass="35293">MIANWQQESAMSNQSENQLSLAANVNESQGVKSMILERHDYIKSENKNEKTSGVKRSSDEPLIAGNKRAILFSAPCGGEIPGSITKYQQQAASQISMELDTPTTPQQSIPQSISSCETNSPRTSDDHQRDNHSSPKMNAPTSKLKFTKFSETDAAPYKIIIQNKDHSRRRIDPLLINRDLILKYKGTSFQRTKPTAYNKMVVSTMDREIANKILADTEEWDKKGLEAFIPNHQMVVQGIIRNVSVEVSEEELLQNLEVYSYFQKLEVLGVRRFTKKVFNKTTNQYDTIKKLSTIQFTLKGQYLPKKPISTK</sequence>
<dbReference type="EMBL" id="CM056741">
    <property type="protein sequence ID" value="KAJ8682204.1"/>
    <property type="molecule type" value="Genomic_DNA"/>
</dbReference>
<dbReference type="Proteomes" id="UP001239111">
    <property type="component" value="Chromosome 1"/>
</dbReference>
<gene>
    <name evidence="1" type="ORF">QAD02_017996</name>
</gene>
<name>A0ACC2PHY2_9HYME</name>
<protein>
    <submittedName>
        <fullName evidence="1">Uncharacterized protein</fullName>
    </submittedName>
</protein>
<comment type="caution">
    <text evidence="1">The sequence shown here is derived from an EMBL/GenBank/DDBJ whole genome shotgun (WGS) entry which is preliminary data.</text>
</comment>
<evidence type="ECO:0000313" key="1">
    <source>
        <dbReference type="EMBL" id="KAJ8682204.1"/>
    </source>
</evidence>
<keyword evidence="2" id="KW-1185">Reference proteome</keyword>
<proteinExistence type="predicted"/>
<reference evidence="1" key="1">
    <citation type="submission" date="2023-04" db="EMBL/GenBank/DDBJ databases">
        <title>A chromosome-level genome assembly of the parasitoid wasp Eretmocerus hayati.</title>
        <authorList>
            <person name="Zhong Y."/>
            <person name="Liu S."/>
            <person name="Liu Y."/>
        </authorList>
    </citation>
    <scope>NUCLEOTIDE SEQUENCE</scope>
    <source>
        <strain evidence="1">ZJU_SS_LIU_2023</strain>
    </source>
</reference>
<organism evidence="1 2">
    <name type="scientific">Eretmocerus hayati</name>
    <dbReference type="NCBI Taxonomy" id="131215"/>
    <lineage>
        <taxon>Eukaryota</taxon>
        <taxon>Metazoa</taxon>
        <taxon>Ecdysozoa</taxon>
        <taxon>Arthropoda</taxon>
        <taxon>Hexapoda</taxon>
        <taxon>Insecta</taxon>
        <taxon>Pterygota</taxon>
        <taxon>Neoptera</taxon>
        <taxon>Endopterygota</taxon>
        <taxon>Hymenoptera</taxon>
        <taxon>Apocrita</taxon>
        <taxon>Proctotrupomorpha</taxon>
        <taxon>Chalcidoidea</taxon>
        <taxon>Aphelinidae</taxon>
        <taxon>Aphelininae</taxon>
        <taxon>Eretmocerus</taxon>
    </lineage>
</organism>